<evidence type="ECO:0000256" key="2">
    <source>
        <dbReference type="ARBA" id="ARBA00023136"/>
    </source>
</evidence>
<sequence length="238" mass="25973">MEECPGAAPPMVSSSGCERPELCGPEETAWGAGTHSLSRGGTAEQRAHLWESVLSAQDPPQPHPHTFSSFHMLADRTHPSGVPRATALPVNLEGISRSTDGSSGASEDCGGKPDFLGNHNFVLLPRGLCKCSAKDSPDCGTQVPYRSCHRQSDSPSQNASQRKWHGYDTQHLPDVESLRQHLKEVRFFDLFGYSEEARDWLCFMCNNPEKATGILFVALRPPCALPYLRRGGVGTRTT</sequence>
<feature type="region of interest" description="Disordered" evidence="3">
    <location>
        <begin position="142"/>
        <end position="163"/>
    </location>
</feature>
<dbReference type="PANTHER" id="PTHR21630:SF10">
    <property type="entry name" value="VENTRICULAR ZONE-EXPRESSED PH DOMAIN-CONTAINING PROTEIN HOMOLOG 1"/>
    <property type="match status" value="1"/>
</dbReference>
<accession>A0A0P7WJ62</accession>
<dbReference type="AlphaFoldDB" id="A0A0P7WJ62"/>
<dbReference type="EMBL" id="JARO02009700">
    <property type="protein sequence ID" value="KPP61343.1"/>
    <property type="molecule type" value="Genomic_DNA"/>
</dbReference>
<gene>
    <name evidence="4" type="ORF">Z043_120573</name>
</gene>
<protein>
    <submittedName>
        <fullName evidence="4">Uncharacterized protein</fullName>
    </submittedName>
</protein>
<dbReference type="GO" id="GO:0010314">
    <property type="term" value="F:phosphatidylinositol-5-phosphate binding"/>
    <property type="evidence" value="ECO:0007669"/>
    <property type="project" value="TreeGrafter"/>
</dbReference>
<evidence type="ECO:0000313" key="4">
    <source>
        <dbReference type="EMBL" id="KPP61343.1"/>
    </source>
</evidence>
<reference evidence="4 5" key="1">
    <citation type="submission" date="2015-08" db="EMBL/GenBank/DDBJ databases">
        <title>The genome of the Asian arowana (Scleropages formosus).</title>
        <authorList>
            <person name="Tan M.H."/>
            <person name="Gan H.M."/>
            <person name="Croft L.J."/>
            <person name="Austin C.M."/>
        </authorList>
    </citation>
    <scope>NUCLEOTIDE SEQUENCE [LARGE SCALE GENOMIC DNA]</scope>
    <source>
        <strain evidence="4">Aro1</strain>
    </source>
</reference>
<dbReference type="InterPro" id="IPR039888">
    <property type="entry name" value="Melted-like"/>
</dbReference>
<dbReference type="PANTHER" id="PTHR21630">
    <property type="entry name" value="VEPH-A/MELTED"/>
    <property type="match status" value="1"/>
</dbReference>
<proteinExistence type="predicted"/>
<keyword evidence="2" id="KW-0472">Membrane</keyword>
<evidence type="ECO:0000313" key="5">
    <source>
        <dbReference type="Proteomes" id="UP000034805"/>
    </source>
</evidence>
<dbReference type="GO" id="GO:0005886">
    <property type="term" value="C:plasma membrane"/>
    <property type="evidence" value="ECO:0007669"/>
    <property type="project" value="TreeGrafter"/>
</dbReference>
<name>A0A0P7WJ62_SCLFO</name>
<evidence type="ECO:0000256" key="3">
    <source>
        <dbReference type="SAM" id="MobiDB-lite"/>
    </source>
</evidence>
<organism evidence="4 5">
    <name type="scientific">Scleropages formosus</name>
    <name type="common">Asian bonytongue</name>
    <name type="synonym">Osteoglossum formosum</name>
    <dbReference type="NCBI Taxonomy" id="113540"/>
    <lineage>
        <taxon>Eukaryota</taxon>
        <taxon>Metazoa</taxon>
        <taxon>Chordata</taxon>
        <taxon>Craniata</taxon>
        <taxon>Vertebrata</taxon>
        <taxon>Euteleostomi</taxon>
        <taxon>Actinopterygii</taxon>
        <taxon>Neopterygii</taxon>
        <taxon>Teleostei</taxon>
        <taxon>Osteoglossocephala</taxon>
        <taxon>Osteoglossomorpha</taxon>
        <taxon>Osteoglossiformes</taxon>
        <taxon>Osteoglossidae</taxon>
        <taxon>Scleropages</taxon>
    </lineage>
</organism>
<evidence type="ECO:0000256" key="1">
    <source>
        <dbReference type="ARBA" id="ARBA00004184"/>
    </source>
</evidence>
<dbReference type="Proteomes" id="UP000034805">
    <property type="component" value="Unassembled WGS sequence"/>
</dbReference>
<comment type="caution">
    <text evidence="4">The sequence shown here is derived from an EMBL/GenBank/DDBJ whole genome shotgun (WGS) entry which is preliminary data.</text>
</comment>
<dbReference type="GO" id="GO:0012505">
    <property type="term" value="C:endomembrane system"/>
    <property type="evidence" value="ECO:0007669"/>
    <property type="project" value="UniProtKB-SubCell"/>
</dbReference>
<comment type="subcellular location">
    <subcellularLocation>
        <location evidence="1">Endomembrane system</location>
        <topology evidence="1">Peripheral membrane protein</topology>
    </subcellularLocation>
</comment>
<dbReference type="GO" id="GO:0009966">
    <property type="term" value="P:regulation of signal transduction"/>
    <property type="evidence" value="ECO:0007669"/>
    <property type="project" value="TreeGrafter"/>
</dbReference>
<feature type="region of interest" description="Disordered" evidence="3">
    <location>
        <begin position="1"/>
        <end position="21"/>
    </location>
</feature>